<dbReference type="PANTHER" id="PTHR42788:SF13">
    <property type="entry name" value="ALIPHATIC SULFONATES IMPORT ATP-BINDING PROTEIN SSUB"/>
    <property type="match status" value="1"/>
</dbReference>
<evidence type="ECO:0000256" key="1">
    <source>
        <dbReference type="ARBA" id="ARBA00005417"/>
    </source>
</evidence>
<dbReference type="SMART" id="SM00382">
    <property type="entry name" value="AAA"/>
    <property type="match status" value="1"/>
</dbReference>
<dbReference type="InterPro" id="IPR017871">
    <property type="entry name" value="ABC_transporter-like_CS"/>
</dbReference>
<keyword evidence="7" id="KW-1185">Reference proteome</keyword>
<feature type="domain" description="ABC transporter" evidence="5">
    <location>
        <begin position="12"/>
        <end position="244"/>
    </location>
</feature>
<dbReference type="InterPro" id="IPR003593">
    <property type="entry name" value="AAA+_ATPase"/>
</dbReference>
<dbReference type="InterPro" id="IPR027417">
    <property type="entry name" value="P-loop_NTPase"/>
</dbReference>
<proteinExistence type="inferred from homology"/>
<dbReference type="GO" id="GO:0005524">
    <property type="term" value="F:ATP binding"/>
    <property type="evidence" value="ECO:0007669"/>
    <property type="project" value="UniProtKB-KW"/>
</dbReference>
<dbReference type="PROSITE" id="PS50893">
    <property type="entry name" value="ABC_TRANSPORTER_2"/>
    <property type="match status" value="1"/>
</dbReference>
<keyword evidence="3" id="KW-0547">Nucleotide-binding</keyword>
<reference evidence="6 7" key="2">
    <citation type="submission" date="2020-03" db="EMBL/GenBank/DDBJ databases">
        <title>Devosia chinhatensis sp. nov., isolated from a hexachlorocyclohexane (HCH) dump site in India.</title>
        <authorList>
            <person name="Kumar M."/>
            <person name="Lal R."/>
        </authorList>
    </citation>
    <scope>NUCLEOTIDE SEQUENCE [LARGE SCALE GENOMIC DNA]</scope>
    <source>
        <strain evidence="6 7">H239</strain>
    </source>
</reference>
<dbReference type="EMBL" id="JAALFG010000001">
    <property type="protein sequence ID" value="NGP17214.1"/>
    <property type="molecule type" value="Genomic_DNA"/>
</dbReference>
<protein>
    <submittedName>
        <fullName evidence="6">ABC transporter ATP-binding protein</fullName>
    </submittedName>
</protein>
<comment type="caution">
    <text evidence="6">The sequence shown here is derived from an EMBL/GenBank/DDBJ whole genome shotgun (WGS) entry which is preliminary data.</text>
</comment>
<sequence>MALDAPTQPDRIVLTGVSKTFGAGDKAAGTVALKDVNLSVPDGAFVSLLGPSGCGKTTILRIVDGLILPDQGRVLVSGATPKPGPDMGFMFQSFRLIPWSTVRGNVEFALAESIADKAERRARAERYIHLVGLARFIDNYPSELSGGMRQRVALARALATEPDILLMDEPFASIDAQTRELMQIELMRLWSARQSVALFVTHSVDEAILLADQVVLMGPRPGRILEVIDVGLDRPRWSYDVRAEKRFIELRAYLWDRIRTLVLIDPESDFFGRNLGAAD</sequence>
<dbReference type="GO" id="GO:0016887">
    <property type="term" value="F:ATP hydrolysis activity"/>
    <property type="evidence" value="ECO:0007669"/>
    <property type="project" value="InterPro"/>
</dbReference>
<evidence type="ECO:0000259" key="5">
    <source>
        <dbReference type="PROSITE" id="PS50893"/>
    </source>
</evidence>
<evidence type="ECO:0000256" key="4">
    <source>
        <dbReference type="ARBA" id="ARBA00022840"/>
    </source>
</evidence>
<comment type="similarity">
    <text evidence="1">Belongs to the ABC transporter superfamily.</text>
</comment>
<evidence type="ECO:0000256" key="3">
    <source>
        <dbReference type="ARBA" id="ARBA00022741"/>
    </source>
</evidence>
<evidence type="ECO:0000313" key="7">
    <source>
        <dbReference type="Proteomes" id="UP000474802"/>
    </source>
</evidence>
<reference evidence="6 7" key="1">
    <citation type="submission" date="2020-02" db="EMBL/GenBank/DDBJ databases">
        <authorList>
            <person name="Khan S.A."/>
            <person name="Jeon C.O."/>
            <person name="Chun B.H."/>
        </authorList>
    </citation>
    <scope>NUCLEOTIDE SEQUENCE [LARGE SCALE GENOMIC DNA]</scope>
    <source>
        <strain evidence="6 7">H239</strain>
    </source>
</reference>
<evidence type="ECO:0000256" key="2">
    <source>
        <dbReference type="ARBA" id="ARBA00022448"/>
    </source>
</evidence>
<dbReference type="AlphaFoldDB" id="A0A6M1SK76"/>
<dbReference type="SUPFAM" id="SSF52540">
    <property type="entry name" value="P-loop containing nucleoside triphosphate hydrolases"/>
    <property type="match status" value="1"/>
</dbReference>
<accession>A0A6M1SK76</accession>
<name>A0A6M1SK76_9HYPH</name>
<dbReference type="Pfam" id="PF00005">
    <property type="entry name" value="ABC_tran"/>
    <property type="match status" value="1"/>
</dbReference>
<dbReference type="InterPro" id="IPR050166">
    <property type="entry name" value="ABC_transporter_ATP-bind"/>
</dbReference>
<dbReference type="PROSITE" id="PS00211">
    <property type="entry name" value="ABC_TRANSPORTER_1"/>
    <property type="match status" value="1"/>
</dbReference>
<dbReference type="Gene3D" id="3.40.50.300">
    <property type="entry name" value="P-loop containing nucleotide triphosphate hydrolases"/>
    <property type="match status" value="1"/>
</dbReference>
<organism evidence="6 7">
    <name type="scientific">Devosia aurantiaca</name>
    <dbReference type="NCBI Taxonomy" id="2714858"/>
    <lineage>
        <taxon>Bacteria</taxon>
        <taxon>Pseudomonadati</taxon>
        <taxon>Pseudomonadota</taxon>
        <taxon>Alphaproteobacteria</taxon>
        <taxon>Hyphomicrobiales</taxon>
        <taxon>Devosiaceae</taxon>
        <taxon>Devosia</taxon>
    </lineage>
</organism>
<keyword evidence="2" id="KW-0813">Transport</keyword>
<keyword evidence="4 6" id="KW-0067">ATP-binding</keyword>
<evidence type="ECO:0000313" key="6">
    <source>
        <dbReference type="EMBL" id="NGP17214.1"/>
    </source>
</evidence>
<dbReference type="PANTHER" id="PTHR42788">
    <property type="entry name" value="TAURINE IMPORT ATP-BINDING PROTEIN-RELATED"/>
    <property type="match status" value="1"/>
</dbReference>
<dbReference type="CDD" id="cd03293">
    <property type="entry name" value="ABC_NrtD_SsuB_transporters"/>
    <property type="match status" value="1"/>
</dbReference>
<dbReference type="Proteomes" id="UP000474802">
    <property type="component" value="Unassembled WGS sequence"/>
</dbReference>
<dbReference type="InterPro" id="IPR003439">
    <property type="entry name" value="ABC_transporter-like_ATP-bd"/>
</dbReference>
<gene>
    <name evidence="6" type="ORF">G5575_05540</name>
</gene>